<feature type="transmembrane region" description="Helical" evidence="6">
    <location>
        <begin position="348"/>
        <end position="365"/>
    </location>
</feature>
<gene>
    <name evidence="8" type="ORF">NCTC12967_02680</name>
</gene>
<dbReference type="RefSeq" id="WP_061787674.1">
    <property type="nucleotide sequence ID" value="NZ_CAJZDL010000150.1"/>
</dbReference>
<evidence type="ECO:0000256" key="1">
    <source>
        <dbReference type="ARBA" id="ARBA00004141"/>
    </source>
</evidence>
<dbReference type="GeneID" id="64408100"/>
<keyword evidence="2 6" id="KW-0812">Transmembrane</keyword>
<proteinExistence type="inferred from homology"/>
<dbReference type="InterPro" id="IPR051784">
    <property type="entry name" value="Nod_factor_ABC_transporter"/>
</dbReference>
<feature type="transmembrane region" description="Helical" evidence="6">
    <location>
        <begin position="534"/>
        <end position="557"/>
    </location>
</feature>
<dbReference type="GO" id="GO:0140359">
    <property type="term" value="F:ABC-type transporter activity"/>
    <property type="evidence" value="ECO:0007669"/>
    <property type="project" value="InterPro"/>
</dbReference>
<keyword evidence="5" id="KW-0046">Antibiotic resistance</keyword>
<keyword evidence="3 6" id="KW-1133">Transmembrane helix</keyword>
<keyword evidence="9" id="KW-1185">Reference proteome</keyword>
<dbReference type="Pfam" id="PF01061">
    <property type="entry name" value="ABC2_membrane"/>
    <property type="match status" value="2"/>
</dbReference>
<dbReference type="InterPro" id="IPR047817">
    <property type="entry name" value="ABC2_TM_bact-type"/>
</dbReference>
<feature type="transmembrane region" description="Helical" evidence="6">
    <location>
        <begin position="244"/>
        <end position="265"/>
    </location>
</feature>
<feature type="transmembrane region" description="Helical" evidence="6">
    <location>
        <begin position="419"/>
        <end position="445"/>
    </location>
</feature>
<evidence type="ECO:0000313" key="9">
    <source>
        <dbReference type="Proteomes" id="UP000273044"/>
    </source>
</evidence>
<dbReference type="PANTHER" id="PTHR43229">
    <property type="entry name" value="NODULATION PROTEIN J"/>
    <property type="match status" value="1"/>
</dbReference>
<evidence type="ECO:0000313" key="8">
    <source>
        <dbReference type="EMBL" id="VEH71360.1"/>
    </source>
</evidence>
<keyword evidence="6" id="KW-1003">Cell membrane</keyword>
<dbReference type="InterPro" id="IPR000412">
    <property type="entry name" value="ABC_2_transport"/>
</dbReference>
<dbReference type="PRINTS" id="PR00164">
    <property type="entry name" value="ABC2TRNSPORT"/>
</dbReference>
<keyword evidence="4 6" id="KW-0472">Membrane</keyword>
<feature type="domain" description="ABC transmembrane type-2" evidence="7">
    <location>
        <begin position="39"/>
        <end position="272"/>
    </location>
</feature>
<evidence type="ECO:0000256" key="4">
    <source>
        <dbReference type="ARBA" id="ARBA00023136"/>
    </source>
</evidence>
<evidence type="ECO:0000259" key="7">
    <source>
        <dbReference type="PROSITE" id="PS51012"/>
    </source>
</evidence>
<accession>A0A448N1V0</accession>
<evidence type="ECO:0000256" key="6">
    <source>
        <dbReference type="RuleBase" id="RU361157"/>
    </source>
</evidence>
<feature type="domain" description="ABC transmembrane type-2" evidence="7">
    <location>
        <begin position="338"/>
        <end position="564"/>
    </location>
</feature>
<dbReference type="GO" id="GO:0046677">
    <property type="term" value="P:response to antibiotic"/>
    <property type="evidence" value="ECO:0007669"/>
    <property type="project" value="UniProtKB-KW"/>
</dbReference>
<protein>
    <recommendedName>
        <fullName evidence="6">Transport permease protein</fullName>
    </recommendedName>
</protein>
<comment type="caution">
    <text evidence="6">Lacks conserved residue(s) required for the propagation of feature annotation.</text>
</comment>
<dbReference type="AlphaFoldDB" id="A0A448N1V0"/>
<reference evidence="8 9" key="1">
    <citation type="submission" date="2018-12" db="EMBL/GenBank/DDBJ databases">
        <authorList>
            <consortium name="Pathogen Informatics"/>
        </authorList>
    </citation>
    <scope>NUCLEOTIDE SEQUENCE [LARGE SCALE GENOMIC DNA]</scope>
    <source>
        <strain evidence="8 9">NCTC12967</strain>
    </source>
</reference>
<name>A0A448N1V0_9ACTN</name>
<evidence type="ECO:0000256" key="2">
    <source>
        <dbReference type="ARBA" id="ARBA00022692"/>
    </source>
</evidence>
<dbReference type="GO" id="GO:0043190">
    <property type="term" value="C:ATP-binding cassette (ABC) transporter complex"/>
    <property type="evidence" value="ECO:0007669"/>
    <property type="project" value="InterPro"/>
</dbReference>
<organism evidence="8 9">
    <name type="scientific">Arachnia propionica</name>
    <dbReference type="NCBI Taxonomy" id="1750"/>
    <lineage>
        <taxon>Bacteria</taxon>
        <taxon>Bacillati</taxon>
        <taxon>Actinomycetota</taxon>
        <taxon>Actinomycetes</taxon>
        <taxon>Propionibacteriales</taxon>
        <taxon>Propionibacteriaceae</taxon>
        <taxon>Arachnia</taxon>
    </lineage>
</organism>
<feature type="transmembrane region" description="Helical" evidence="6">
    <location>
        <begin position="451"/>
        <end position="474"/>
    </location>
</feature>
<feature type="transmembrane region" description="Helical" evidence="6">
    <location>
        <begin position="36"/>
        <end position="63"/>
    </location>
</feature>
<comment type="subcellular location">
    <subcellularLocation>
        <location evidence="6">Cell membrane</location>
        <topology evidence="6">Multi-pass membrane protein</topology>
    </subcellularLocation>
    <subcellularLocation>
        <location evidence="1">Membrane</location>
        <topology evidence="1">Multi-pass membrane protein</topology>
    </subcellularLocation>
</comment>
<sequence>MTETLSPVDHDARAAQVARWGAFHHARNVVMQLRSWWVSLFAIGALEPLLTVLALGVGLGVVVDAASPGALGVPFLQFVAPAMLLSSAVHAAQAENTLGVFSSFKWHELYQAAASTPTTPSQLAEGHWLGSTVRYLINCATVIVVLLVFGAITPASVLVLLPVAVLTAWSFGNPVMAWTALQHDENGQFSIFSRLVVLPLTLFSGTYFPLDVLPGWLHPLGWISPLWHGVNLARILTLGQAAPAWLPFVHVAYLTALTVAGLLLARRFFHLRLTGALPHLRQKRTRKRVASEPVAAAPGGLPDGQSMLPRTSHSASFSGRFPVVAARGLKANWGASSMLMASGAVEPVLYLLAMGIGLGAFIGQVQSGTSYAAWIAPALLATSALNGAVMDATWNVFMKLKFDKLYETMLSTSLGPLDVALGEITVALVRGGIYATSFVAVMALLGLVGSWWVLLAIPACLLIAFGIAALGMAATSFCRTFQQMDWIMLVLMPMFMFSGTFYPVDVYPAPIAAAVKCLPLWHGIEMLRDLNAGAVSWLTAGHALYFVVLAVLGVWVASLRLKALFLR</sequence>
<comment type="similarity">
    <text evidence="6">Belongs to the ABC-2 integral membrane protein family.</text>
</comment>
<keyword evidence="6" id="KW-0813">Transport</keyword>
<feature type="transmembrane region" description="Helical" evidence="6">
    <location>
        <begin position="75"/>
        <end position="92"/>
    </location>
</feature>
<dbReference type="Proteomes" id="UP000273044">
    <property type="component" value="Chromosome"/>
</dbReference>
<dbReference type="InterPro" id="IPR013525">
    <property type="entry name" value="ABC2_TM"/>
</dbReference>
<evidence type="ECO:0000256" key="3">
    <source>
        <dbReference type="ARBA" id="ARBA00022989"/>
    </source>
</evidence>
<dbReference type="PROSITE" id="PS51012">
    <property type="entry name" value="ABC_TM2"/>
    <property type="match status" value="2"/>
</dbReference>
<evidence type="ECO:0000256" key="5">
    <source>
        <dbReference type="ARBA" id="ARBA00023251"/>
    </source>
</evidence>
<dbReference type="EMBL" id="LR134406">
    <property type="protein sequence ID" value="VEH71360.1"/>
    <property type="molecule type" value="Genomic_DNA"/>
</dbReference>
<feature type="transmembrane region" description="Helical" evidence="6">
    <location>
        <begin position="486"/>
        <end position="504"/>
    </location>
</feature>
<feature type="transmembrane region" description="Helical" evidence="6">
    <location>
        <begin position="371"/>
        <end position="398"/>
    </location>
</feature>
<dbReference type="PANTHER" id="PTHR43229:SF2">
    <property type="entry name" value="NODULATION PROTEIN J"/>
    <property type="match status" value="1"/>
</dbReference>